<accession>A0A1M4N1K1</accession>
<sequence>MSDETRIFLDGDSFRCSLDLNSDWKISARDEEILSRLSDMLRWWLPIFLHIEKIRHVVDAIEAIEEIIRSGTNPADVYHISARRVDEERGGLSVSVTIGSEIIDVSCEEWVSNPNGTLDCGTIIDSDGRPMMVQLDRMGSFDKDRFEACYRRGLEVGPEGQNDDYVDGSVEINI</sequence>
<keyword evidence="2" id="KW-1185">Reference proteome</keyword>
<dbReference type="EMBL" id="FMJB01000059">
    <property type="protein sequence ID" value="SCM68740.1"/>
    <property type="molecule type" value="Genomic_DNA"/>
</dbReference>
<evidence type="ECO:0000313" key="1">
    <source>
        <dbReference type="EMBL" id="SCM68740.1"/>
    </source>
</evidence>
<organism evidence="1 2">
    <name type="scientific">Donghicola eburneus</name>
    <dbReference type="NCBI Taxonomy" id="393278"/>
    <lineage>
        <taxon>Bacteria</taxon>
        <taxon>Pseudomonadati</taxon>
        <taxon>Pseudomonadota</taxon>
        <taxon>Alphaproteobacteria</taxon>
        <taxon>Rhodobacterales</taxon>
        <taxon>Roseobacteraceae</taxon>
        <taxon>Donghicola</taxon>
    </lineage>
</organism>
<dbReference type="Proteomes" id="UP000184085">
    <property type="component" value="Unassembled WGS sequence"/>
</dbReference>
<dbReference type="AlphaFoldDB" id="A0A1M4N1K1"/>
<gene>
    <name evidence="1" type="ORF">KARMA_2967</name>
</gene>
<reference evidence="2" key="1">
    <citation type="submission" date="2016-09" db="EMBL/GenBank/DDBJ databases">
        <authorList>
            <person name="Wibberg D."/>
        </authorList>
    </citation>
    <scope>NUCLEOTIDE SEQUENCE [LARGE SCALE GENOMIC DNA]</scope>
</reference>
<evidence type="ECO:0000313" key="2">
    <source>
        <dbReference type="Proteomes" id="UP000184085"/>
    </source>
</evidence>
<protein>
    <submittedName>
        <fullName evidence="1">Uncharacterized protein</fullName>
    </submittedName>
</protein>
<dbReference type="RefSeq" id="WP_072707596.1">
    <property type="nucleotide sequence ID" value="NZ_FMJB01000059.1"/>
</dbReference>
<name>A0A1M4N1K1_9RHOB</name>
<proteinExistence type="predicted"/>